<dbReference type="AlphaFoldDB" id="N8Q2J6"/>
<dbReference type="RefSeq" id="WP_004679734.1">
    <property type="nucleotide sequence ID" value="NZ_KB849227.1"/>
</dbReference>
<dbReference type="HOGENOM" id="CLU_2839773_0_0_6"/>
<gene>
    <name evidence="1" type="ORF">F989_02032</name>
</gene>
<evidence type="ECO:0000313" key="2">
    <source>
        <dbReference type="Proteomes" id="UP000018426"/>
    </source>
</evidence>
<dbReference type="EMBL" id="APOL01000035">
    <property type="protein sequence ID" value="ENU32981.1"/>
    <property type="molecule type" value="Genomic_DNA"/>
</dbReference>
<organism evidence="1 2">
    <name type="scientific">Acinetobacter parvus NIPH 1103</name>
    <dbReference type="NCBI Taxonomy" id="1217671"/>
    <lineage>
        <taxon>Bacteria</taxon>
        <taxon>Pseudomonadati</taxon>
        <taxon>Pseudomonadota</taxon>
        <taxon>Gammaproteobacteria</taxon>
        <taxon>Moraxellales</taxon>
        <taxon>Moraxellaceae</taxon>
        <taxon>Acinetobacter</taxon>
    </lineage>
</organism>
<evidence type="ECO:0000313" key="1">
    <source>
        <dbReference type="EMBL" id="ENU32981.1"/>
    </source>
</evidence>
<dbReference type="STRING" id="134533.GCA_001485085_01457"/>
<protein>
    <submittedName>
        <fullName evidence="1">Uncharacterized protein</fullName>
    </submittedName>
</protein>
<dbReference type="PATRIC" id="fig|1217671.3.peg.2005"/>
<comment type="caution">
    <text evidence="1">The sequence shown here is derived from an EMBL/GenBank/DDBJ whole genome shotgun (WGS) entry which is preliminary data.</text>
</comment>
<proteinExistence type="predicted"/>
<sequence length="65" mass="6935">MSFLSTNKVIVSLLKILVPASRARSTGRLAFLSVLVPAAHYSISQNISSSLSELHAMQMQAMACG</sequence>
<reference evidence="1 2" key="1">
    <citation type="submission" date="2013-02" db="EMBL/GenBank/DDBJ databases">
        <title>The Genome Sequence of Acinetobacter parvus NIPH 1103.</title>
        <authorList>
            <consortium name="The Broad Institute Genome Sequencing Platform"/>
            <consortium name="The Broad Institute Genome Sequencing Center for Infectious Disease"/>
            <person name="Cerqueira G."/>
            <person name="Feldgarden M."/>
            <person name="Courvalin P."/>
            <person name="Perichon B."/>
            <person name="Grillot-Courvalin C."/>
            <person name="Clermont D."/>
            <person name="Rocha E."/>
            <person name="Yoon E.-J."/>
            <person name="Nemec A."/>
            <person name="Walker B."/>
            <person name="Young S.K."/>
            <person name="Zeng Q."/>
            <person name="Gargeya S."/>
            <person name="Fitzgerald M."/>
            <person name="Haas B."/>
            <person name="Abouelleil A."/>
            <person name="Alvarado L."/>
            <person name="Arachchi H.M."/>
            <person name="Berlin A.M."/>
            <person name="Chapman S.B."/>
            <person name="Dewar J."/>
            <person name="Goldberg J."/>
            <person name="Griggs A."/>
            <person name="Gujja S."/>
            <person name="Hansen M."/>
            <person name="Howarth C."/>
            <person name="Imamovic A."/>
            <person name="Larimer J."/>
            <person name="McCowan C."/>
            <person name="Murphy C."/>
            <person name="Neiman D."/>
            <person name="Pearson M."/>
            <person name="Priest M."/>
            <person name="Roberts A."/>
            <person name="Saif S."/>
            <person name="Shea T."/>
            <person name="Sisk P."/>
            <person name="Sykes S."/>
            <person name="Wortman J."/>
            <person name="Nusbaum C."/>
            <person name="Birren B."/>
        </authorList>
    </citation>
    <scope>NUCLEOTIDE SEQUENCE [LARGE SCALE GENOMIC DNA]</scope>
    <source>
        <strain evidence="1 2">NIPH 1103</strain>
    </source>
</reference>
<dbReference type="Proteomes" id="UP000018426">
    <property type="component" value="Unassembled WGS sequence"/>
</dbReference>
<name>N8Q2J6_9GAMM</name>
<accession>N8Q2J6</accession>